<comment type="caution">
    <text evidence="2">The sequence shown here is derived from an EMBL/GenBank/DDBJ whole genome shotgun (WGS) entry which is preliminary data.</text>
</comment>
<dbReference type="Pfam" id="PF09983">
    <property type="entry name" value="JetD_C"/>
    <property type="match status" value="1"/>
</dbReference>
<accession>A0A327NKI4</accession>
<sequence>MDRATFDAHEHLRGKGETTSLLELPYLTDEEQALFQLLNRNGWRVEQERLGRSG</sequence>
<proteinExistence type="predicted"/>
<feature type="domain" description="Wadjet protein JetD C-terminal" evidence="1">
    <location>
        <begin position="1"/>
        <end position="51"/>
    </location>
</feature>
<keyword evidence="3" id="KW-1185">Reference proteome</keyword>
<gene>
    <name evidence="2" type="ORF">HMF3257_15965</name>
</gene>
<name>A0A327NKI4_9BACT</name>
<dbReference type="OrthoDB" id="322908at2"/>
<organism evidence="2 3">
    <name type="scientific">Spirosoma telluris</name>
    <dbReference type="NCBI Taxonomy" id="2183553"/>
    <lineage>
        <taxon>Bacteria</taxon>
        <taxon>Pseudomonadati</taxon>
        <taxon>Bacteroidota</taxon>
        <taxon>Cytophagia</taxon>
        <taxon>Cytophagales</taxon>
        <taxon>Cytophagaceae</taxon>
        <taxon>Spirosoma</taxon>
    </lineage>
</organism>
<dbReference type="EMBL" id="QLII01000001">
    <property type="protein sequence ID" value="RAI75305.1"/>
    <property type="molecule type" value="Genomic_DNA"/>
</dbReference>
<evidence type="ECO:0000313" key="2">
    <source>
        <dbReference type="EMBL" id="RAI75305.1"/>
    </source>
</evidence>
<dbReference type="AlphaFoldDB" id="A0A327NKI4"/>
<protein>
    <recommendedName>
        <fullName evidence="1">Wadjet protein JetD C-terminal domain-containing protein</fullName>
    </recommendedName>
</protein>
<evidence type="ECO:0000259" key="1">
    <source>
        <dbReference type="Pfam" id="PF09983"/>
    </source>
</evidence>
<dbReference type="InterPro" id="IPR024534">
    <property type="entry name" value="JetD_C"/>
</dbReference>
<reference evidence="2 3" key="1">
    <citation type="submission" date="2018-06" db="EMBL/GenBank/DDBJ databases">
        <title>Spirosoma sp. HMF3257 Genome sequencing and assembly.</title>
        <authorList>
            <person name="Kang H."/>
            <person name="Cha I."/>
            <person name="Kim H."/>
            <person name="Kang J."/>
            <person name="Joh K."/>
        </authorList>
    </citation>
    <scope>NUCLEOTIDE SEQUENCE [LARGE SCALE GENOMIC DNA]</scope>
    <source>
        <strain evidence="2 3">HMF3257</strain>
    </source>
</reference>
<evidence type="ECO:0000313" key="3">
    <source>
        <dbReference type="Proteomes" id="UP000249016"/>
    </source>
</evidence>
<dbReference type="Proteomes" id="UP000249016">
    <property type="component" value="Unassembled WGS sequence"/>
</dbReference>